<reference evidence="7 8" key="1">
    <citation type="journal article" date="2008" name="Genomics">
        <title>Evolution in the laboratory: the genome of Halobacterium salinarum strain R1 compared to that of strain NRC-1.</title>
        <authorList>
            <person name="Pfeiffer F."/>
            <person name="Schuster S.C."/>
            <person name="Broicher A."/>
            <person name="Falb M."/>
            <person name="Palm P."/>
            <person name="Rodewald K."/>
            <person name="Ruepp A."/>
            <person name="Soppa J."/>
            <person name="Tittor J."/>
            <person name="Oesterhelt D."/>
        </authorList>
    </citation>
    <scope>NUCLEOTIDE SEQUENCE [LARGE SCALE GENOMIC DNA]</scope>
    <source>
        <strain evidence="8">ATCC 29341 / DSM 671 / R1</strain>
        <plasmid evidence="8">Plasmid PHS2</plasmid>
    </source>
</reference>
<dbReference type="GO" id="GO:0005886">
    <property type="term" value="C:plasma membrane"/>
    <property type="evidence" value="ECO:0007669"/>
    <property type="project" value="UniProtKB-SubCell"/>
</dbReference>
<dbReference type="PANTHER" id="PTHR30106:SF1">
    <property type="entry name" value="UPF0324 MEMBRANE PROTEIN FN0533"/>
    <property type="match status" value="1"/>
</dbReference>
<keyword evidence="4 6" id="KW-1133">Transmembrane helix</keyword>
<feature type="transmembrane region" description="Helical" evidence="6">
    <location>
        <begin position="96"/>
        <end position="115"/>
    </location>
</feature>
<feature type="transmembrane region" description="Helical" evidence="6">
    <location>
        <begin position="189"/>
        <end position="210"/>
    </location>
</feature>
<dbReference type="InterPro" id="IPR018383">
    <property type="entry name" value="UPF0324_pro"/>
</dbReference>
<dbReference type="Proteomes" id="UP000001321">
    <property type="component" value="Plasmid PHS2"/>
</dbReference>
<dbReference type="AlphaFoldDB" id="B0R9A6"/>
<feature type="transmembrane region" description="Helical" evidence="6">
    <location>
        <begin position="287"/>
        <end position="308"/>
    </location>
</feature>
<feature type="transmembrane region" description="Helical" evidence="6">
    <location>
        <begin position="155"/>
        <end position="177"/>
    </location>
</feature>
<sequence>MSVTESDLHGRLLREFVPGVVVLGVFAVVARVVGARVPFVTPLVLAVGLGLVVGNSVSLPARVRAGVRTYDWWLAAGIVLMGARISLGTLLDNGVVLLGVTIGAVAVTVVLVEVLSRSVFEIPGELGSLLAAGAGICGVSAVVGVAGSIRADEEHIAYAAATVLLFDVVTLFVYPALGGVLGLSDQVFGIWAGVTMFSTGPVTAAGFTMSETAGEWATVTKLTRNIFLGVLVGGYSLVYADAAKYDGFSMRALWESFPKFVLGFLAVMVLTSTSLVSAPIVEGVSAVYRWLFLVAFAGLGLSIDIGAFRTTGVQPVAILATTLVLVSTATLALLRFLL</sequence>
<feature type="transmembrane region" description="Helical" evidence="6">
    <location>
        <begin position="315"/>
        <end position="337"/>
    </location>
</feature>
<evidence type="ECO:0000256" key="5">
    <source>
        <dbReference type="ARBA" id="ARBA00023136"/>
    </source>
</evidence>
<dbReference type="HOGENOM" id="CLU_033541_1_0_2"/>
<dbReference type="EnsemblBacteria" id="CAP15413">
    <property type="protein sequence ID" value="CAP15413"/>
    <property type="gene ID" value="OE_6356F"/>
</dbReference>
<dbReference type="GeneID" id="5955199"/>
<evidence type="ECO:0000313" key="8">
    <source>
        <dbReference type="Proteomes" id="UP000001321"/>
    </source>
</evidence>
<evidence type="ECO:0000256" key="4">
    <source>
        <dbReference type="ARBA" id="ARBA00022989"/>
    </source>
</evidence>
<accession>B0R9A6</accession>
<proteinExistence type="predicted"/>
<feature type="transmembrane region" description="Helical" evidence="6">
    <location>
        <begin position="39"/>
        <end position="60"/>
    </location>
</feature>
<geneLocation type="plasmid" evidence="7 8">
    <name>PHS2</name>
</geneLocation>
<evidence type="ECO:0000256" key="1">
    <source>
        <dbReference type="ARBA" id="ARBA00004651"/>
    </source>
</evidence>
<organism evidence="7 8">
    <name type="scientific">Halobacterium salinarum (strain ATCC 29341 / DSM 671 / R1)</name>
    <dbReference type="NCBI Taxonomy" id="478009"/>
    <lineage>
        <taxon>Archaea</taxon>
        <taxon>Methanobacteriati</taxon>
        <taxon>Methanobacteriota</taxon>
        <taxon>Stenosarchaea group</taxon>
        <taxon>Halobacteria</taxon>
        <taxon>Halobacteriales</taxon>
        <taxon>Halobacteriaceae</taxon>
        <taxon>Halobacterium</taxon>
        <taxon>Halobacterium salinarum NRC-34001</taxon>
    </lineage>
</organism>
<comment type="subcellular location">
    <subcellularLocation>
        <location evidence="1">Cell membrane</location>
        <topology evidence="1">Multi-pass membrane protein</topology>
    </subcellularLocation>
</comment>
<name>B0R9A6_HALS3</name>
<keyword evidence="7" id="KW-0614">Plasmid</keyword>
<evidence type="ECO:0000256" key="6">
    <source>
        <dbReference type="SAM" id="Phobius"/>
    </source>
</evidence>
<dbReference type="RefSeq" id="WP_012289801.1">
    <property type="nucleotide sequence ID" value="NC_010369.1"/>
</dbReference>
<feature type="transmembrane region" description="Helical" evidence="6">
    <location>
        <begin position="260"/>
        <end position="281"/>
    </location>
</feature>
<dbReference type="KEGG" id="hsl:OE_6356F"/>
<evidence type="ECO:0000256" key="2">
    <source>
        <dbReference type="ARBA" id="ARBA00022475"/>
    </source>
</evidence>
<dbReference type="EMBL" id="AM774417">
    <property type="protein sequence ID" value="CAP15413.2"/>
    <property type="molecule type" value="Genomic_DNA"/>
</dbReference>
<evidence type="ECO:0000256" key="3">
    <source>
        <dbReference type="ARBA" id="ARBA00022692"/>
    </source>
</evidence>
<dbReference type="Pfam" id="PF03601">
    <property type="entry name" value="Cons_hypoth698"/>
    <property type="match status" value="1"/>
</dbReference>
<feature type="transmembrane region" description="Helical" evidence="6">
    <location>
        <begin position="222"/>
        <end position="240"/>
    </location>
</feature>
<dbReference type="PANTHER" id="PTHR30106">
    <property type="entry name" value="INNER MEMBRANE PROTEIN YEIH-RELATED"/>
    <property type="match status" value="1"/>
</dbReference>
<evidence type="ECO:0000313" key="7">
    <source>
        <dbReference type="EMBL" id="CAP15413.2"/>
    </source>
</evidence>
<keyword evidence="3 6" id="KW-0812">Transmembrane</keyword>
<protein>
    <submittedName>
        <fullName evidence="7">UPF0324 family protein</fullName>
    </submittedName>
</protein>
<feature type="transmembrane region" description="Helical" evidence="6">
    <location>
        <begin position="127"/>
        <end position="149"/>
    </location>
</feature>
<keyword evidence="2" id="KW-1003">Cell membrane</keyword>
<gene>
    <name evidence="7" type="ordered locus">OE_6356F</name>
</gene>
<feature type="transmembrane region" description="Helical" evidence="6">
    <location>
        <begin position="12"/>
        <end position="33"/>
    </location>
</feature>
<keyword evidence="5 6" id="KW-0472">Membrane</keyword>